<name>A0A9R1UZQ7_LACSA</name>
<keyword evidence="1" id="KW-0479">Metal-binding</keyword>
<dbReference type="PROSITE" id="PS51485">
    <property type="entry name" value="PHYTOCYANIN"/>
    <property type="match status" value="1"/>
</dbReference>
<feature type="region of interest" description="Disordered" evidence="5">
    <location>
        <begin position="130"/>
        <end position="162"/>
    </location>
</feature>
<reference evidence="8 9" key="1">
    <citation type="journal article" date="2017" name="Nat. Commun.">
        <title>Genome assembly with in vitro proximity ligation data and whole-genome triplication in lettuce.</title>
        <authorList>
            <person name="Reyes-Chin-Wo S."/>
            <person name="Wang Z."/>
            <person name="Yang X."/>
            <person name="Kozik A."/>
            <person name="Arikit S."/>
            <person name="Song C."/>
            <person name="Xia L."/>
            <person name="Froenicke L."/>
            <person name="Lavelle D.O."/>
            <person name="Truco M.J."/>
            <person name="Xia R."/>
            <person name="Zhu S."/>
            <person name="Xu C."/>
            <person name="Xu H."/>
            <person name="Xu X."/>
            <person name="Cox K."/>
            <person name="Korf I."/>
            <person name="Meyers B.C."/>
            <person name="Michelmore R.W."/>
        </authorList>
    </citation>
    <scope>NUCLEOTIDE SEQUENCE [LARGE SCALE GENOMIC DNA]</scope>
    <source>
        <strain evidence="9">cv. Salinas</strain>
        <tissue evidence="8">Seedlings</tissue>
    </source>
</reference>
<gene>
    <name evidence="8" type="ORF">LSAT_V11C700360180</name>
</gene>
<evidence type="ECO:0000256" key="1">
    <source>
        <dbReference type="ARBA" id="ARBA00022723"/>
    </source>
</evidence>
<keyword evidence="2" id="KW-0186">Copper</keyword>
<dbReference type="InterPro" id="IPR008972">
    <property type="entry name" value="Cupredoxin"/>
</dbReference>
<proteinExistence type="predicted"/>
<dbReference type="SUPFAM" id="SSF49503">
    <property type="entry name" value="Cupredoxins"/>
    <property type="match status" value="1"/>
</dbReference>
<evidence type="ECO:0000313" key="9">
    <source>
        <dbReference type="Proteomes" id="UP000235145"/>
    </source>
</evidence>
<dbReference type="Pfam" id="PF02298">
    <property type="entry name" value="Cu_bind_like"/>
    <property type="match status" value="1"/>
</dbReference>
<keyword evidence="6" id="KW-0732">Signal</keyword>
<dbReference type="OrthoDB" id="5421909at2759"/>
<keyword evidence="3" id="KW-1015">Disulfide bond</keyword>
<feature type="chain" id="PRO_5040391766" description="Phytocyanin domain-containing protein" evidence="6">
    <location>
        <begin position="26"/>
        <end position="183"/>
    </location>
</feature>
<accession>A0A9R1UZQ7</accession>
<dbReference type="EMBL" id="NBSK02000007">
    <property type="protein sequence ID" value="KAJ0197317.1"/>
    <property type="molecule type" value="Genomic_DNA"/>
</dbReference>
<evidence type="ECO:0000256" key="3">
    <source>
        <dbReference type="ARBA" id="ARBA00023157"/>
    </source>
</evidence>
<sequence length="183" mass="18713">MAASKLVFVLVVMVVASLQLQSTVAQTRHVVADAFGWNIPSAADTYTTWASGQTFTVGDSLFFNFTTGFHDVTEVSQAAYGPCTIASPINSVTTGPATVTLRTPGNHYYICSVGAHCRSGQKLTINVAAAGTAGTPPPSTSSPAPAGSMMPPPSPPPPAGNASPSFTAVVPATFLAAALAFFY</sequence>
<feature type="domain" description="Phytocyanin" evidence="7">
    <location>
        <begin position="27"/>
        <end position="129"/>
    </location>
</feature>
<dbReference type="PROSITE" id="PS00196">
    <property type="entry name" value="COPPER_BLUE"/>
    <property type="match status" value="1"/>
</dbReference>
<protein>
    <recommendedName>
        <fullName evidence="7">Phytocyanin domain-containing protein</fullName>
    </recommendedName>
</protein>
<dbReference type="PANTHER" id="PTHR33021:SF525">
    <property type="entry name" value="BLUE (TYPE 1) COPPER BINDING PROTEIN"/>
    <property type="match status" value="1"/>
</dbReference>
<dbReference type="GO" id="GO:0009055">
    <property type="term" value="F:electron transfer activity"/>
    <property type="evidence" value="ECO:0007669"/>
    <property type="project" value="InterPro"/>
</dbReference>
<dbReference type="AlphaFoldDB" id="A0A9R1UZQ7"/>
<evidence type="ECO:0000259" key="7">
    <source>
        <dbReference type="PROSITE" id="PS51485"/>
    </source>
</evidence>
<dbReference type="FunFam" id="2.60.40.420:FF:000034">
    <property type="entry name" value="Cupredoxin superfamily protein"/>
    <property type="match status" value="1"/>
</dbReference>
<feature type="compositionally biased region" description="Pro residues" evidence="5">
    <location>
        <begin position="150"/>
        <end position="159"/>
    </location>
</feature>
<evidence type="ECO:0000256" key="2">
    <source>
        <dbReference type="ARBA" id="ARBA00023008"/>
    </source>
</evidence>
<organism evidence="8 9">
    <name type="scientific">Lactuca sativa</name>
    <name type="common">Garden lettuce</name>
    <dbReference type="NCBI Taxonomy" id="4236"/>
    <lineage>
        <taxon>Eukaryota</taxon>
        <taxon>Viridiplantae</taxon>
        <taxon>Streptophyta</taxon>
        <taxon>Embryophyta</taxon>
        <taxon>Tracheophyta</taxon>
        <taxon>Spermatophyta</taxon>
        <taxon>Magnoliopsida</taxon>
        <taxon>eudicotyledons</taxon>
        <taxon>Gunneridae</taxon>
        <taxon>Pentapetalae</taxon>
        <taxon>asterids</taxon>
        <taxon>campanulids</taxon>
        <taxon>Asterales</taxon>
        <taxon>Asteraceae</taxon>
        <taxon>Cichorioideae</taxon>
        <taxon>Cichorieae</taxon>
        <taxon>Lactucinae</taxon>
        <taxon>Lactuca</taxon>
    </lineage>
</organism>
<dbReference type="InterPro" id="IPR003245">
    <property type="entry name" value="Phytocyanin_dom"/>
</dbReference>
<evidence type="ECO:0000256" key="5">
    <source>
        <dbReference type="SAM" id="MobiDB-lite"/>
    </source>
</evidence>
<comment type="caution">
    <text evidence="8">The sequence shown here is derived from an EMBL/GenBank/DDBJ whole genome shotgun (WGS) entry which is preliminary data.</text>
</comment>
<dbReference type="InterPro" id="IPR039391">
    <property type="entry name" value="Phytocyanin-like"/>
</dbReference>
<keyword evidence="9" id="KW-1185">Reference proteome</keyword>
<dbReference type="GO" id="GO:0005886">
    <property type="term" value="C:plasma membrane"/>
    <property type="evidence" value="ECO:0000318"/>
    <property type="project" value="GO_Central"/>
</dbReference>
<dbReference type="InterPro" id="IPR028871">
    <property type="entry name" value="BlueCu_1_BS"/>
</dbReference>
<dbReference type="Gene3D" id="2.60.40.420">
    <property type="entry name" value="Cupredoxins - blue copper proteins"/>
    <property type="match status" value="1"/>
</dbReference>
<dbReference type="PANTHER" id="PTHR33021">
    <property type="entry name" value="BLUE COPPER PROTEIN"/>
    <property type="match status" value="1"/>
</dbReference>
<evidence type="ECO:0000256" key="4">
    <source>
        <dbReference type="ARBA" id="ARBA00023180"/>
    </source>
</evidence>
<feature type="signal peptide" evidence="6">
    <location>
        <begin position="1"/>
        <end position="25"/>
    </location>
</feature>
<evidence type="ECO:0000313" key="8">
    <source>
        <dbReference type="EMBL" id="KAJ0197317.1"/>
    </source>
</evidence>
<dbReference type="GO" id="GO:0046872">
    <property type="term" value="F:metal ion binding"/>
    <property type="evidence" value="ECO:0007669"/>
    <property type="project" value="UniProtKB-KW"/>
</dbReference>
<keyword evidence="4" id="KW-0325">Glycoprotein</keyword>
<dbReference type="Proteomes" id="UP000235145">
    <property type="component" value="Unassembled WGS sequence"/>
</dbReference>
<evidence type="ECO:0000256" key="6">
    <source>
        <dbReference type="SAM" id="SignalP"/>
    </source>
</evidence>